<dbReference type="GO" id="GO:0051301">
    <property type="term" value="P:cell division"/>
    <property type="evidence" value="ECO:0007669"/>
    <property type="project" value="UniProtKB-KW"/>
</dbReference>
<keyword evidence="8" id="KW-0132">Cell division</keyword>
<comment type="caution">
    <text evidence="18">The sequence shown here is derived from an EMBL/GenBank/DDBJ whole genome shotgun (WGS) entry which is preliminary data.</text>
</comment>
<dbReference type="InterPro" id="IPR013958">
    <property type="entry name" value="DASH_Dad1"/>
</dbReference>
<dbReference type="PANTHER" id="PTHR28025:SF1">
    <property type="entry name" value="DASH COMPLEX SUBUNIT DAD1"/>
    <property type="match status" value="1"/>
</dbReference>
<keyword evidence="10" id="KW-0498">Mitosis</keyword>
<keyword evidence="6" id="KW-0158">Chromosome</keyword>
<dbReference type="RefSeq" id="XP_037156621.1">
    <property type="nucleotide sequence ID" value="XM_037297986.1"/>
</dbReference>
<protein>
    <recommendedName>
        <fullName evidence="5">DASH complex subunit DAD1</fullName>
    </recommendedName>
    <alternativeName>
        <fullName evidence="16">Outer kinetochore protein DAD1</fullName>
    </alternativeName>
</protein>
<feature type="compositionally biased region" description="Basic and acidic residues" evidence="17">
    <location>
        <begin position="101"/>
        <end position="112"/>
    </location>
</feature>
<dbReference type="GO" id="GO:0042729">
    <property type="term" value="C:DASH complex"/>
    <property type="evidence" value="ECO:0007669"/>
    <property type="project" value="InterPro"/>
</dbReference>
<keyword evidence="11" id="KW-0995">Kinetochore</keyword>
<gene>
    <name evidence="18" type="ORF">HO133_007093</name>
</gene>
<evidence type="ECO:0000256" key="11">
    <source>
        <dbReference type="ARBA" id="ARBA00022838"/>
    </source>
</evidence>
<keyword evidence="7" id="KW-0963">Cytoplasm</keyword>
<evidence type="ECO:0000256" key="7">
    <source>
        <dbReference type="ARBA" id="ARBA00022490"/>
    </source>
</evidence>
<evidence type="ECO:0000256" key="2">
    <source>
        <dbReference type="ARBA" id="ARBA00004186"/>
    </source>
</evidence>
<evidence type="ECO:0000313" key="19">
    <source>
        <dbReference type="Proteomes" id="UP000593566"/>
    </source>
</evidence>
<evidence type="ECO:0000313" key="18">
    <source>
        <dbReference type="EMBL" id="KAF6228979.1"/>
    </source>
</evidence>
<evidence type="ECO:0000256" key="4">
    <source>
        <dbReference type="ARBA" id="ARBA00010146"/>
    </source>
</evidence>
<evidence type="ECO:0000256" key="1">
    <source>
        <dbReference type="ARBA" id="ARBA00004123"/>
    </source>
</evidence>
<keyword evidence="14" id="KW-0131">Cell cycle</keyword>
<feature type="region of interest" description="Disordered" evidence="17">
    <location>
        <begin position="69"/>
        <end position="112"/>
    </location>
</feature>
<evidence type="ECO:0000256" key="10">
    <source>
        <dbReference type="ARBA" id="ARBA00022776"/>
    </source>
</evidence>
<evidence type="ECO:0000256" key="14">
    <source>
        <dbReference type="ARBA" id="ARBA00023306"/>
    </source>
</evidence>
<evidence type="ECO:0000256" key="15">
    <source>
        <dbReference type="ARBA" id="ARBA00023328"/>
    </source>
</evidence>
<evidence type="ECO:0000256" key="16">
    <source>
        <dbReference type="ARBA" id="ARBA00030566"/>
    </source>
</evidence>
<keyword evidence="9" id="KW-0493">Microtubule</keyword>
<keyword evidence="12" id="KW-0206">Cytoskeleton</keyword>
<accession>A0A8H6FI64</accession>
<keyword evidence="13" id="KW-0539">Nucleus</keyword>
<comment type="subcellular location">
    <subcellularLocation>
        <location evidence="3">Chromosome</location>
        <location evidence="3">Centromere</location>
        <location evidence="3">Kinetochore</location>
    </subcellularLocation>
    <subcellularLocation>
        <location evidence="2">Cytoplasm</location>
        <location evidence="2">Cytoskeleton</location>
        <location evidence="2">Spindle</location>
    </subcellularLocation>
    <subcellularLocation>
        <location evidence="1">Nucleus</location>
    </subcellularLocation>
</comment>
<dbReference type="GO" id="GO:0051010">
    <property type="term" value="F:microtubule plus-end binding"/>
    <property type="evidence" value="ECO:0007669"/>
    <property type="project" value="TreeGrafter"/>
</dbReference>
<evidence type="ECO:0000256" key="8">
    <source>
        <dbReference type="ARBA" id="ARBA00022618"/>
    </source>
</evidence>
<evidence type="ECO:0000256" key="5">
    <source>
        <dbReference type="ARBA" id="ARBA00020261"/>
    </source>
</evidence>
<dbReference type="PANTHER" id="PTHR28025">
    <property type="entry name" value="DASH COMPLEX SUBUNIT DAD1"/>
    <property type="match status" value="1"/>
</dbReference>
<dbReference type="GeneID" id="59335493"/>
<dbReference type="Pfam" id="PF08649">
    <property type="entry name" value="DASH_Dad1"/>
    <property type="match status" value="1"/>
</dbReference>
<evidence type="ECO:0000256" key="13">
    <source>
        <dbReference type="ARBA" id="ARBA00023242"/>
    </source>
</evidence>
<keyword evidence="19" id="KW-1185">Reference proteome</keyword>
<evidence type="ECO:0000256" key="3">
    <source>
        <dbReference type="ARBA" id="ARBA00004629"/>
    </source>
</evidence>
<reference evidence="18 19" key="1">
    <citation type="journal article" date="2020" name="Genomics">
        <title>Complete, high-quality genomes from long-read metagenomic sequencing of two wolf lichen thalli reveals enigmatic genome architecture.</title>
        <authorList>
            <person name="McKenzie S.K."/>
            <person name="Walston R.F."/>
            <person name="Allen J.L."/>
        </authorList>
    </citation>
    <scope>NUCLEOTIDE SEQUENCE [LARGE SCALE GENOMIC DNA]</scope>
    <source>
        <strain evidence="18">WasteWater1</strain>
    </source>
</reference>
<evidence type="ECO:0000256" key="9">
    <source>
        <dbReference type="ARBA" id="ARBA00022701"/>
    </source>
</evidence>
<comment type="similarity">
    <text evidence="4">Belongs to the DASH complex DAD1 family.</text>
</comment>
<dbReference type="GO" id="GO:0044732">
    <property type="term" value="C:mitotic spindle pole body"/>
    <property type="evidence" value="ECO:0007669"/>
    <property type="project" value="TreeGrafter"/>
</dbReference>
<evidence type="ECO:0000256" key="12">
    <source>
        <dbReference type="ARBA" id="ARBA00023212"/>
    </source>
</evidence>
<dbReference type="EMBL" id="JACCJB010000003">
    <property type="protein sequence ID" value="KAF6228979.1"/>
    <property type="molecule type" value="Genomic_DNA"/>
</dbReference>
<sequence length="112" mass="12014">MASRSTTQPSQAAPKSPFFQQRDALVGEIAISLENVLQNMNKLNRSLEGVIAVGNEFGAVEALWSQFEGVMAQEPGGEGKEGETEGSGEEEEEEEVESAGEAEKVDEKGRGR</sequence>
<evidence type="ECO:0000256" key="17">
    <source>
        <dbReference type="SAM" id="MobiDB-lite"/>
    </source>
</evidence>
<proteinExistence type="inferred from homology"/>
<evidence type="ECO:0000256" key="6">
    <source>
        <dbReference type="ARBA" id="ARBA00022454"/>
    </source>
</evidence>
<feature type="compositionally biased region" description="Acidic residues" evidence="17">
    <location>
        <begin position="84"/>
        <end position="100"/>
    </location>
</feature>
<dbReference type="Proteomes" id="UP000593566">
    <property type="component" value="Unassembled WGS sequence"/>
</dbReference>
<name>A0A8H6FI64_9LECA</name>
<dbReference type="AlphaFoldDB" id="A0A8H6FI64"/>
<dbReference type="GO" id="GO:0072686">
    <property type="term" value="C:mitotic spindle"/>
    <property type="evidence" value="ECO:0007669"/>
    <property type="project" value="InterPro"/>
</dbReference>
<dbReference type="GO" id="GO:0005876">
    <property type="term" value="C:spindle microtubule"/>
    <property type="evidence" value="ECO:0007669"/>
    <property type="project" value="TreeGrafter"/>
</dbReference>
<organism evidence="18 19">
    <name type="scientific">Letharia lupina</name>
    <dbReference type="NCBI Taxonomy" id="560253"/>
    <lineage>
        <taxon>Eukaryota</taxon>
        <taxon>Fungi</taxon>
        <taxon>Dikarya</taxon>
        <taxon>Ascomycota</taxon>
        <taxon>Pezizomycotina</taxon>
        <taxon>Lecanoromycetes</taxon>
        <taxon>OSLEUM clade</taxon>
        <taxon>Lecanoromycetidae</taxon>
        <taxon>Lecanorales</taxon>
        <taxon>Lecanorineae</taxon>
        <taxon>Parmeliaceae</taxon>
        <taxon>Letharia</taxon>
    </lineage>
</organism>
<keyword evidence="15" id="KW-0137">Centromere</keyword>